<name>A0A077WY73_9FUNG</name>
<dbReference type="GO" id="GO:0000165">
    <property type="term" value="P:MAPK cascade"/>
    <property type="evidence" value="ECO:0007669"/>
    <property type="project" value="UniProtKB-ARBA"/>
</dbReference>
<feature type="domain" description="Protein kinase" evidence="8">
    <location>
        <begin position="206"/>
        <end position="467"/>
    </location>
</feature>
<keyword evidence="5" id="KW-0067">ATP-binding</keyword>
<dbReference type="InterPro" id="IPR050915">
    <property type="entry name" value="MAP_kinase_kinase"/>
</dbReference>
<protein>
    <recommendedName>
        <fullName evidence="8">Protein kinase domain-containing protein</fullName>
    </recommendedName>
</protein>
<dbReference type="EMBL" id="LK023357">
    <property type="protein sequence ID" value="CDS12215.1"/>
    <property type="molecule type" value="Genomic_DNA"/>
</dbReference>
<dbReference type="SMART" id="SM00220">
    <property type="entry name" value="S_TKc"/>
    <property type="match status" value="1"/>
</dbReference>
<proteinExistence type="inferred from homology"/>
<evidence type="ECO:0000256" key="1">
    <source>
        <dbReference type="ARBA" id="ARBA00022527"/>
    </source>
</evidence>
<dbReference type="SUPFAM" id="SSF56112">
    <property type="entry name" value="Protein kinase-like (PK-like)"/>
    <property type="match status" value="1"/>
</dbReference>
<sequence length="488" mass="52971">MPTLVPPPAGRGLGSSNKRRGPGLKLSFEHLQTPPASSITAVDPATQHNNTFREKVGNIVGNSSRSAQSSLAQSSSEVHVKRTYPGCGADDEDDDGDDSLAAAYLNAVRQPPAIMAATAPPTTTTERRNIPVLREPPQPPTTTGSKRSPNTTISTHHHVPVSSTTTSTSSSNAAPVSPFSSSSSSSASDANDPDGSHCMDIKTEDLEVIKLLGEGAAGTVRKVLHRPTGRIMAKKTIGTDPNPKIQKQILRELAFQKTCNSPYIVSFWGAFLEDGDTSLSLCMEFCEAGSLEDIYKRARDLGAVIGEPVLERIAESVCKGLVYLQSQHVIHRDIKPSNILVTRKGEIKLCDFGVSGELINSIAKTFTGTKYYMAPERIKGAPYAVQSDIWSLGLTLIEVSQNRPALPPPGQAQLSVIELLELIVRHPVPVIQGDHISKECRNFVAVCLIKDPQERPGPARMLEHPFIKRWENVPMDVATWVKEVWDWK</sequence>
<keyword evidence="1" id="KW-0723">Serine/threonine-protein kinase</keyword>
<evidence type="ECO:0000256" key="7">
    <source>
        <dbReference type="SAM" id="MobiDB-lite"/>
    </source>
</evidence>
<feature type="region of interest" description="Disordered" evidence="7">
    <location>
        <begin position="62"/>
        <end position="98"/>
    </location>
</feature>
<keyword evidence="3" id="KW-0547">Nucleotide-binding</keyword>
<feature type="compositionally biased region" description="Polar residues" evidence="7">
    <location>
        <begin position="141"/>
        <end position="150"/>
    </location>
</feature>
<feature type="compositionally biased region" description="Acidic residues" evidence="7">
    <location>
        <begin position="89"/>
        <end position="98"/>
    </location>
</feature>
<dbReference type="OrthoDB" id="10252354at2759"/>
<feature type="compositionally biased region" description="Low complexity" evidence="7">
    <location>
        <begin position="112"/>
        <end position="124"/>
    </location>
</feature>
<dbReference type="FunFam" id="1.10.510.10:FF:000263">
    <property type="entry name" value="MAP kinase skh1/pek1"/>
    <property type="match status" value="1"/>
</dbReference>
<feature type="region of interest" description="Disordered" evidence="7">
    <location>
        <begin position="112"/>
        <end position="199"/>
    </location>
</feature>
<keyword evidence="2" id="KW-0808">Transferase</keyword>
<dbReference type="InterPro" id="IPR000719">
    <property type="entry name" value="Prot_kinase_dom"/>
</dbReference>
<evidence type="ECO:0000256" key="3">
    <source>
        <dbReference type="ARBA" id="ARBA00022741"/>
    </source>
</evidence>
<dbReference type="InterPro" id="IPR011009">
    <property type="entry name" value="Kinase-like_dom_sf"/>
</dbReference>
<accession>A0A077WY73</accession>
<dbReference type="GO" id="GO:0005524">
    <property type="term" value="F:ATP binding"/>
    <property type="evidence" value="ECO:0007669"/>
    <property type="project" value="UniProtKB-KW"/>
</dbReference>
<dbReference type="AlphaFoldDB" id="A0A077WY73"/>
<gene>
    <name evidence="9" type="ORF">LRAMOSA04410</name>
</gene>
<dbReference type="PANTHER" id="PTHR47448">
    <property type="entry name" value="DUAL SPECIFICITY MITOGEN-ACTIVATED PROTEIN KINASE KINASE DSOR1-LIKE PROTEIN"/>
    <property type="match status" value="1"/>
</dbReference>
<dbReference type="FunFam" id="3.30.200.20:FF:000040">
    <property type="entry name" value="Dual specificity mitogen-activated protein kinase kinase"/>
    <property type="match status" value="1"/>
</dbReference>
<evidence type="ECO:0000256" key="4">
    <source>
        <dbReference type="ARBA" id="ARBA00022777"/>
    </source>
</evidence>
<evidence type="ECO:0000256" key="2">
    <source>
        <dbReference type="ARBA" id="ARBA00022679"/>
    </source>
</evidence>
<organism evidence="9">
    <name type="scientific">Lichtheimia ramosa</name>
    <dbReference type="NCBI Taxonomy" id="688394"/>
    <lineage>
        <taxon>Eukaryota</taxon>
        <taxon>Fungi</taxon>
        <taxon>Fungi incertae sedis</taxon>
        <taxon>Mucoromycota</taxon>
        <taxon>Mucoromycotina</taxon>
        <taxon>Mucoromycetes</taxon>
        <taxon>Mucorales</taxon>
        <taxon>Lichtheimiaceae</taxon>
        <taxon>Lichtheimia</taxon>
    </lineage>
</organism>
<dbReference type="PROSITE" id="PS00108">
    <property type="entry name" value="PROTEIN_KINASE_ST"/>
    <property type="match status" value="1"/>
</dbReference>
<evidence type="ECO:0000313" key="9">
    <source>
        <dbReference type="EMBL" id="CDS12215.1"/>
    </source>
</evidence>
<feature type="compositionally biased region" description="Low complexity" evidence="7">
    <location>
        <begin position="160"/>
        <end position="190"/>
    </location>
</feature>
<evidence type="ECO:0000256" key="6">
    <source>
        <dbReference type="ARBA" id="ARBA00038035"/>
    </source>
</evidence>
<feature type="compositionally biased region" description="Low complexity" evidence="7">
    <location>
        <begin position="63"/>
        <end position="76"/>
    </location>
</feature>
<comment type="similarity">
    <text evidence="6">Belongs to the protein kinase superfamily. STE Ser/Thr protein kinase family. MAP kinase kinase subfamily.</text>
</comment>
<feature type="region of interest" description="Disordered" evidence="7">
    <location>
        <begin position="1"/>
        <end position="24"/>
    </location>
</feature>
<dbReference type="Pfam" id="PF00069">
    <property type="entry name" value="Pkinase"/>
    <property type="match status" value="1"/>
</dbReference>
<evidence type="ECO:0000259" key="8">
    <source>
        <dbReference type="PROSITE" id="PS50011"/>
    </source>
</evidence>
<evidence type="ECO:0000256" key="5">
    <source>
        <dbReference type="ARBA" id="ARBA00022840"/>
    </source>
</evidence>
<dbReference type="PROSITE" id="PS50011">
    <property type="entry name" value="PROTEIN_KINASE_DOM"/>
    <property type="match status" value="1"/>
</dbReference>
<keyword evidence="4" id="KW-0418">Kinase</keyword>
<dbReference type="Gene3D" id="1.10.510.10">
    <property type="entry name" value="Transferase(Phosphotransferase) domain 1"/>
    <property type="match status" value="1"/>
</dbReference>
<reference evidence="9" key="1">
    <citation type="journal article" date="2014" name="Genome Announc.">
        <title>De novo whole-genome sequence and genome annotation of Lichtheimia ramosa.</title>
        <authorList>
            <person name="Linde J."/>
            <person name="Schwartze V."/>
            <person name="Binder U."/>
            <person name="Lass-Florl C."/>
            <person name="Voigt K."/>
            <person name="Horn F."/>
        </authorList>
    </citation>
    <scope>NUCLEOTIDE SEQUENCE</scope>
    <source>
        <strain evidence="9">JMRC FSU:6197</strain>
    </source>
</reference>
<dbReference type="GO" id="GO:0004674">
    <property type="term" value="F:protein serine/threonine kinase activity"/>
    <property type="evidence" value="ECO:0007669"/>
    <property type="project" value="UniProtKB-KW"/>
</dbReference>
<dbReference type="PANTHER" id="PTHR47448:SF5">
    <property type="entry name" value="MITOGEN-ACTIVATED PROTEIN KINASE KINAE MKK2"/>
    <property type="match status" value="1"/>
</dbReference>
<dbReference type="InterPro" id="IPR008271">
    <property type="entry name" value="Ser/Thr_kinase_AS"/>
</dbReference>
<dbReference type="Gene3D" id="3.30.200.20">
    <property type="entry name" value="Phosphorylase Kinase, domain 1"/>
    <property type="match status" value="1"/>
</dbReference>